<dbReference type="BioCyc" id="HAUR316274:GHYA-5217-MONOMER"/>
<gene>
    <name evidence="2" type="ordered locus">Haur_5155</name>
</gene>
<keyword evidence="2" id="KW-0614">Plasmid</keyword>
<dbReference type="HOGENOM" id="CLU_146556_0_0_0"/>
<protein>
    <submittedName>
        <fullName evidence="2">Uncharacterized protein</fullName>
    </submittedName>
</protein>
<feature type="transmembrane region" description="Helical" evidence="1">
    <location>
        <begin position="31"/>
        <end position="53"/>
    </location>
</feature>
<evidence type="ECO:0000313" key="3">
    <source>
        <dbReference type="Proteomes" id="UP000000787"/>
    </source>
</evidence>
<keyword evidence="3" id="KW-1185">Reference proteome</keyword>
<evidence type="ECO:0000313" key="2">
    <source>
        <dbReference type="EMBL" id="ABX07783.1"/>
    </source>
</evidence>
<proteinExistence type="predicted"/>
<dbReference type="Proteomes" id="UP000000787">
    <property type="component" value="Plasmid pHAU01"/>
</dbReference>
<keyword evidence="1" id="KW-0472">Membrane</keyword>
<reference evidence="2 3" key="1">
    <citation type="journal article" date="2011" name="Stand. Genomic Sci.">
        <title>Complete genome sequence of the filamentous gliding predatory bacterium Herpetosiphon aurantiacus type strain (114-95(T)).</title>
        <authorList>
            <person name="Kiss H."/>
            <person name="Nett M."/>
            <person name="Domin N."/>
            <person name="Martin K."/>
            <person name="Maresca J.A."/>
            <person name="Copeland A."/>
            <person name="Lapidus A."/>
            <person name="Lucas S."/>
            <person name="Berry K.W."/>
            <person name="Glavina Del Rio T."/>
            <person name="Dalin E."/>
            <person name="Tice H."/>
            <person name="Pitluck S."/>
            <person name="Richardson P."/>
            <person name="Bruce D."/>
            <person name="Goodwin L."/>
            <person name="Han C."/>
            <person name="Detter J.C."/>
            <person name="Schmutz J."/>
            <person name="Brettin T."/>
            <person name="Land M."/>
            <person name="Hauser L."/>
            <person name="Kyrpides N.C."/>
            <person name="Ivanova N."/>
            <person name="Goker M."/>
            <person name="Woyke T."/>
            <person name="Klenk H.P."/>
            <person name="Bryant D.A."/>
        </authorList>
    </citation>
    <scope>NUCLEOTIDE SEQUENCE [LARGE SCALE GENOMIC DNA]</scope>
    <source>
        <strain evidence="3">ATCC 23779 / DSM 785 / 114-95</strain>
        <plasmid evidence="2">pHAU01</plasmid>
    </source>
</reference>
<sequence>MIDRGAPLPEDLATIAWFEEQERKSSERLDAGATILIQVITALLGILFGVFAFANLPAYLRNPQFQAFGIAAAGSLLVALVATVIVVYPRAYQRDRAFDVSTMRRIQYRVLRRKHWALRVGWWCFLLGMGMLVAMTVILLVAI</sequence>
<accession>A9B8W9</accession>
<organism evidence="2 3">
    <name type="scientific">Herpetosiphon aurantiacus (strain ATCC 23779 / DSM 785 / 114-95)</name>
    <dbReference type="NCBI Taxonomy" id="316274"/>
    <lineage>
        <taxon>Bacteria</taxon>
        <taxon>Bacillati</taxon>
        <taxon>Chloroflexota</taxon>
        <taxon>Chloroflexia</taxon>
        <taxon>Herpetosiphonales</taxon>
        <taxon>Herpetosiphonaceae</taxon>
        <taxon>Herpetosiphon</taxon>
    </lineage>
</organism>
<feature type="transmembrane region" description="Helical" evidence="1">
    <location>
        <begin position="120"/>
        <end position="142"/>
    </location>
</feature>
<dbReference type="AlphaFoldDB" id="A9B8W9"/>
<evidence type="ECO:0000256" key="1">
    <source>
        <dbReference type="SAM" id="Phobius"/>
    </source>
</evidence>
<dbReference type="InParanoid" id="A9B8W9"/>
<keyword evidence="1" id="KW-0812">Transmembrane</keyword>
<name>A9B8W9_HERA2</name>
<feature type="transmembrane region" description="Helical" evidence="1">
    <location>
        <begin position="65"/>
        <end position="88"/>
    </location>
</feature>
<dbReference type="KEGG" id="hau:Haur_5155"/>
<geneLocation type="plasmid" evidence="2 3">
    <name>pHAU01</name>
</geneLocation>
<keyword evidence="1" id="KW-1133">Transmembrane helix</keyword>
<dbReference type="EMBL" id="CP000876">
    <property type="protein sequence ID" value="ABX07783.1"/>
    <property type="molecule type" value="Genomic_DNA"/>
</dbReference>